<dbReference type="GO" id="GO:0006406">
    <property type="term" value="P:mRNA export from nucleus"/>
    <property type="evidence" value="ECO:0007669"/>
    <property type="project" value="TreeGrafter"/>
</dbReference>
<reference evidence="9" key="1">
    <citation type="submission" date="2020-09" db="EMBL/GenBank/DDBJ databases">
        <authorList>
            <person name="Kikuchi T."/>
        </authorList>
    </citation>
    <scope>NUCLEOTIDE SEQUENCE</scope>
    <source>
        <strain evidence="9">SH1</strain>
    </source>
</reference>
<evidence type="ECO:0000256" key="2">
    <source>
        <dbReference type="ARBA" id="ARBA00022448"/>
    </source>
</evidence>
<evidence type="ECO:0000256" key="3">
    <source>
        <dbReference type="ARBA" id="ARBA00022816"/>
    </source>
</evidence>
<dbReference type="SUPFAM" id="SSF58104">
    <property type="entry name" value="Methyl-accepting chemotaxis protein (MCP) signaling domain"/>
    <property type="match status" value="1"/>
</dbReference>
<keyword evidence="8" id="KW-0175">Coiled coil</keyword>
<evidence type="ECO:0000313" key="10">
    <source>
        <dbReference type="Proteomes" id="UP000614601"/>
    </source>
</evidence>
<evidence type="ECO:0000256" key="7">
    <source>
        <dbReference type="ARBA" id="ARBA00023242"/>
    </source>
</evidence>
<dbReference type="GO" id="GO:0005643">
    <property type="term" value="C:nuclear pore"/>
    <property type="evidence" value="ECO:0007669"/>
    <property type="project" value="UniProtKB-SubCell"/>
</dbReference>
<keyword evidence="2" id="KW-0813">Transport</keyword>
<evidence type="ECO:0000313" key="9">
    <source>
        <dbReference type="EMBL" id="CAD5218734.1"/>
    </source>
</evidence>
<evidence type="ECO:0000256" key="4">
    <source>
        <dbReference type="ARBA" id="ARBA00022927"/>
    </source>
</evidence>
<dbReference type="GO" id="GO:0017056">
    <property type="term" value="F:structural constituent of nuclear pore"/>
    <property type="evidence" value="ECO:0007669"/>
    <property type="project" value="InterPro"/>
</dbReference>
<dbReference type="Pfam" id="PF10168">
    <property type="entry name" value="Nup88"/>
    <property type="match status" value="1"/>
</dbReference>
<dbReference type="OrthoDB" id="5823806at2759"/>
<dbReference type="InterPro" id="IPR019321">
    <property type="entry name" value="Nucleoporin_Nup88"/>
</dbReference>
<dbReference type="EMBL" id="CAJFCW020000004">
    <property type="protein sequence ID" value="CAG9111521.1"/>
    <property type="molecule type" value="Genomic_DNA"/>
</dbReference>
<protein>
    <submittedName>
        <fullName evidence="9">Uncharacterized protein</fullName>
    </submittedName>
</protein>
<feature type="coiled-coil region" evidence="8">
    <location>
        <begin position="527"/>
        <end position="554"/>
    </location>
</feature>
<organism evidence="9 10">
    <name type="scientific">Bursaphelenchus okinawaensis</name>
    <dbReference type="NCBI Taxonomy" id="465554"/>
    <lineage>
        <taxon>Eukaryota</taxon>
        <taxon>Metazoa</taxon>
        <taxon>Ecdysozoa</taxon>
        <taxon>Nematoda</taxon>
        <taxon>Chromadorea</taxon>
        <taxon>Rhabditida</taxon>
        <taxon>Tylenchina</taxon>
        <taxon>Tylenchomorpha</taxon>
        <taxon>Aphelenchoidea</taxon>
        <taxon>Aphelenchoididae</taxon>
        <taxon>Bursaphelenchus</taxon>
    </lineage>
</organism>
<keyword evidence="3" id="KW-0509">mRNA transport</keyword>
<name>A0A811KQH3_9BILA</name>
<sequence>MDTRKVSKKLTDLFSSPKVTFTGYREYGLLFFDKNSLVLVSIEAPNSVNDTPTYTKVATVNFTQKVPAYQDVVEIIPTSNGKFVALCGVRMVMVVEMPRDFWDCQSLTKLSSTTHFRSQYNAELSIINSNLLISQKGAPIQKVAWLNLEQSNARGNFLGVLYDDNKLRVYQVVKSKSQPIASIDFSSVLLGADETERSYTGKGYGFVSKIVSFEFGSEILKSNEDRTWLSVVALDDSGEVYYAEFHTDFDLEAKPIGPIDLKGIRPEDMEFYSNSEDVVFITNDFDRKLPVFAFCSLKGEVFHALLHRRNSENVELELLDSVRLSDWVPENKSVVLKRDPNQAGSYLIINEKQVVSVDATNTIASLIQSNGSNTQLEYCTVKSLFFNVSSDDIEISSVALVLLEKGSGYVTLLAVADTEPNYWASFIYRTTKKTVIEPELRNNRAPPDHIKKIMAVKMAQNVGVPQISIKTTNKQEHKKIIDSSVENLIGQVSFQTAMSANVVKYIGEVEQRTKQVMEAKEGVFDKVKEIFENVKKSKRKLSEVKAEYAMLEDRFSRIIDVVEERSYNLKDDTQARTTLEAIKDQCEDFSTELANSCNRLIKIQSKLKAPAKPFQASISAQTFMLSKNGVEIAELENQMSRVSSQLAKFEERTSV</sequence>
<keyword evidence="5" id="KW-0811">Translocation</keyword>
<comment type="subcellular location">
    <subcellularLocation>
        <location evidence="1">Nucleus</location>
        <location evidence="1">Nuclear pore complex</location>
    </subcellularLocation>
</comment>
<evidence type="ECO:0000256" key="5">
    <source>
        <dbReference type="ARBA" id="ARBA00023010"/>
    </source>
</evidence>
<keyword evidence="4" id="KW-0653">Protein transport</keyword>
<dbReference type="AlphaFoldDB" id="A0A811KQH3"/>
<evidence type="ECO:0000256" key="8">
    <source>
        <dbReference type="SAM" id="Coils"/>
    </source>
</evidence>
<keyword evidence="6" id="KW-0906">Nuclear pore complex</keyword>
<dbReference type="InterPro" id="IPR037700">
    <property type="entry name" value="NUP88/NUP82"/>
</dbReference>
<gene>
    <name evidence="9" type="ORF">BOKJ2_LOCUS7944</name>
</gene>
<proteinExistence type="predicted"/>
<evidence type="ECO:0000256" key="6">
    <source>
        <dbReference type="ARBA" id="ARBA00023132"/>
    </source>
</evidence>
<dbReference type="PANTHER" id="PTHR13257:SF0">
    <property type="entry name" value="NUCLEAR PORE COMPLEX PROTEIN NUP88"/>
    <property type="match status" value="1"/>
</dbReference>
<dbReference type="Proteomes" id="UP000614601">
    <property type="component" value="Unassembled WGS sequence"/>
</dbReference>
<keyword evidence="7" id="KW-0539">Nucleus</keyword>
<dbReference type="GO" id="GO:0000056">
    <property type="term" value="P:ribosomal small subunit export from nucleus"/>
    <property type="evidence" value="ECO:0007669"/>
    <property type="project" value="InterPro"/>
</dbReference>
<dbReference type="GO" id="GO:0006606">
    <property type="term" value="P:protein import into nucleus"/>
    <property type="evidence" value="ECO:0007669"/>
    <property type="project" value="TreeGrafter"/>
</dbReference>
<dbReference type="EMBL" id="CAJFDH010000004">
    <property type="protein sequence ID" value="CAD5218734.1"/>
    <property type="molecule type" value="Genomic_DNA"/>
</dbReference>
<keyword evidence="10" id="KW-1185">Reference proteome</keyword>
<dbReference type="Proteomes" id="UP000783686">
    <property type="component" value="Unassembled WGS sequence"/>
</dbReference>
<accession>A0A811KQH3</accession>
<evidence type="ECO:0000256" key="1">
    <source>
        <dbReference type="ARBA" id="ARBA00004567"/>
    </source>
</evidence>
<dbReference type="GO" id="GO:0000055">
    <property type="term" value="P:ribosomal large subunit export from nucleus"/>
    <property type="evidence" value="ECO:0007669"/>
    <property type="project" value="InterPro"/>
</dbReference>
<dbReference type="PANTHER" id="PTHR13257">
    <property type="entry name" value="NUCLEOPORIN NUP84-RELATED"/>
    <property type="match status" value="1"/>
</dbReference>
<comment type="caution">
    <text evidence="9">The sequence shown here is derived from an EMBL/GenBank/DDBJ whole genome shotgun (WGS) entry which is preliminary data.</text>
</comment>